<dbReference type="InterPro" id="IPR001608">
    <property type="entry name" value="Ala_racemase_N"/>
</dbReference>
<reference evidence="6 7" key="1">
    <citation type="submission" date="2016-10" db="EMBL/GenBank/DDBJ databases">
        <title>Genome sequence of a sulfur-reducing bacterium Desulfurobacterium indicum K6013.</title>
        <authorList>
            <person name="Cao J."/>
            <person name="Shao Z."/>
            <person name="Alain K."/>
            <person name="Jebbar M."/>
        </authorList>
    </citation>
    <scope>NUCLEOTIDE SEQUENCE [LARGE SCALE GENOMIC DNA]</scope>
    <source>
        <strain evidence="6 7">K6013</strain>
    </source>
</reference>
<keyword evidence="7" id="KW-1185">Reference proteome</keyword>
<evidence type="ECO:0000256" key="4">
    <source>
        <dbReference type="RuleBase" id="RU004514"/>
    </source>
</evidence>
<dbReference type="NCBIfam" id="TIGR00044">
    <property type="entry name" value="YggS family pyridoxal phosphate-dependent enzyme"/>
    <property type="match status" value="1"/>
</dbReference>
<comment type="similarity">
    <text evidence="2 4">Belongs to the pyridoxal phosphate-binding protein YggS/PROSC family.</text>
</comment>
<evidence type="ECO:0000256" key="2">
    <source>
        <dbReference type="HAMAP-Rule" id="MF_02087"/>
    </source>
</evidence>
<dbReference type="Proteomes" id="UP000187408">
    <property type="component" value="Unassembled WGS sequence"/>
</dbReference>
<dbReference type="HAMAP" id="MF_02087">
    <property type="entry name" value="PLP_homeostasis"/>
    <property type="match status" value="1"/>
</dbReference>
<dbReference type="GO" id="GO:0030170">
    <property type="term" value="F:pyridoxal phosphate binding"/>
    <property type="evidence" value="ECO:0007669"/>
    <property type="project" value="UniProtKB-UniRule"/>
</dbReference>
<protein>
    <recommendedName>
        <fullName evidence="2">Pyridoxal phosphate homeostasis protein</fullName>
        <shortName evidence="2">PLP homeostasis protein</shortName>
    </recommendedName>
</protein>
<dbReference type="SUPFAM" id="SSF51419">
    <property type="entry name" value="PLP-binding barrel"/>
    <property type="match status" value="1"/>
</dbReference>
<name>A0A1R1MLJ9_9BACT</name>
<dbReference type="Pfam" id="PF01168">
    <property type="entry name" value="Ala_racemase_N"/>
    <property type="match status" value="1"/>
</dbReference>
<comment type="cofactor">
    <cofactor evidence="3">
        <name>pyridoxal 5'-phosphate</name>
        <dbReference type="ChEBI" id="CHEBI:597326"/>
    </cofactor>
</comment>
<proteinExistence type="inferred from homology"/>
<feature type="modified residue" description="N6-(pyridoxal phosphate)lysine" evidence="2 3">
    <location>
        <position position="35"/>
    </location>
</feature>
<dbReference type="EMBL" id="MOEN01000012">
    <property type="protein sequence ID" value="OMH40629.1"/>
    <property type="molecule type" value="Genomic_DNA"/>
</dbReference>
<dbReference type="PANTHER" id="PTHR10146">
    <property type="entry name" value="PROLINE SYNTHETASE CO-TRANSCRIBED BACTERIAL HOMOLOG PROTEIN"/>
    <property type="match status" value="1"/>
</dbReference>
<dbReference type="Gene3D" id="3.20.20.10">
    <property type="entry name" value="Alanine racemase"/>
    <property type="match status" value="1"/>
</dbReference>
<evidence type="ECO:0000256" key="1">
    <source>
        <dbReference type="ARBA" id="ARBA00022898"/>
    </source>
</evidence>
<sequence length="228" mass="26185">MGIKENLMKIQEKITKAAERAGRKPEEITLLAASKTRTPQEIREAFNAGIKVFGENRVQEARDKIPALSDLPIEWHFIGHLQKNKAKYVVKMFELIHSVDSKALVEELQKRADKENKIQKVLIEVKLSPEETKHGCKEGEVPELIDTILSSPNLQLLGFMTIPPYFENAEDVRPYFQRLRNIKEKMEEEFKRNFPHLSMGMSHDFEIAVEEGATIVRIGTALFGPRNY</sequence>
<comment type="caution">
    <text evidence="6">The sequence shown here is derived from an EMBL/GenBank/DDBJ whole genome shotgun (WGS) entry which is preliminary data.</text>
</comment>
<dbReference type="InterPro" id="IPR011078">
    <property type="entry name" value="PyrdxlP_homeostasis"/>
</dbReference>
<dbReference type="RefSeq" id="WP_076712886.1">
    <property type="nucleotide sequence ID" value="NZ_MOEN01000012.1"/>
</dbReference>
<evidence type="ECO:0000313" key="6">
    <source>
        <dbReference type="EMBL" id="OMH40629.1"/>
    </source>
</evidence>
<dbReference type="STRING" id="1914305.BLW93_04345"/>
<dbReference type="AlphaFoldDB" id="A0A1R1MLJ9"/>
<dbReference type="OrthoDB" id="9804072at2"/>
<dbReference type="PROSITE" id="PS01211">
    <property type="entry name" value="UPF0001"/>
    <property type="match status" value="1"/>
</dbReference>
<organism evidence="6 7">
    <name type="scientific">Desulfurobacterium indicum</name>
    <dbReference type="NCBI Taxonomy" id="1914305"/>
    <lineage>
        <taxon>Bacteria</taxon>
        <taxon>Pseudomonadati</taxon>
        <taxon>Aquificota</taxon>
        <taxon>Aquificia</taxon>
        <taxon>Desulfurobacteriales</taxon>
        <taxon>Desulfurobacteriaceae</taxon>
        <taxon>Desulfurobacterium</taxon>
    </lineage>
</organism>
<dbReference type="PIRSF" id="PIRSF004848">
    <property type="entry name" value="YBL036c_PLPDEIII"/>
    <property type="match status" value="1"/>
</dbReference>
<accession>A0A1R1MLJ9</accession>
<dbReference type="InterPro" id="IPR029066">
    <property type="entry name" value="PLP-binding_barrel"/>
</dbReference>
<comment type="function">
    <text evidence="2">Pyridoxal 5'-phosphate (PLP)-binding protein, which is involved in PLP homeostasis.</text>
</comment>
<dbReference type="CDD" id="cd00635">
    <property type="entry name" value="PLPDE_III_YBL036c_like"/>
    <property type="match status" value="1"/>
</dbReference>
<evidence type="ECO:0000256" key="3">
    <source>
        <dbReference type="PIRSR" id="PIRSR004848-1"/>
    </source>
</evidence>
<evidence type="ECO:0000313" key="7">
    <source>
        <dbReference type="Proteomes" id="UP000187408"/>
    </source>
</evidence>
<dbReference type="PANTHER" id="PTHR10146:SF14">
    <property type="entry name" value="PYRIDOXAL PHOSPHATE HOMEOSTASIS PROTEIN"/>
    <property type="match status" value="1"/>
</dbReference>
<gene>
    <name evidence="6" type="ORF">BLW93_04345</name>
</gene>
<feature type="domain" description="Alanine racemase N-terminal" evidence="5">
    <location>
        <begin position="9"/>
        <end position="225"/>
    </location>
</feature>
<keyword evidence="1 2" id="KW-0663">Pyridoxal phosphate</keyword>
<dbReference type="FunFam" id="3.20.20.10:FF:000018">
    <property type="entry name" value="Pyridoxal phosphate homeostasis protein"/>
    <property type="match status" value="1"/>
</dbReference>
<evidence type="ECO:0000259" key="5">
    <source>
        <dbReference type="Pfam" id="PF01168"/>
    </source>
</evidence>